<dbReference type="VEuPathDB" id="PiroplasmaDB:BMR1_03g00875"/>
<keyword evidence="3" id="KW-1185">Reference proteome</keyword>
<dbReference type="AlphaFoldDB" id="A0A1R4ABA4"/>
<evidence type="ECO:0000313" key="3">
    <source>
        <dbReference type="Proteomes" id="UP000002899"/>
    </source>
</evidence>
<dbReference type="GeneID" id="24424808"/>
<dbReference type="Proteomes" id="UP000002899">
    <property type="component" value="Chromosome III"/>
</dbReference>
<keyword evidence="1" id="KW-1133">Transmembrane helix</keyword>
<sequence length="115" mass="13404">MGVGDMDRRFENKSRGLYFEGSLDDENEDLILDLESKVHTLKNISSNMRDEIRQSQVYINDLHGSYDEIRSIIGRNLLNMKHILKLKSTTDGLIKLVMMFFGVILVIYILYKFRG</sequence>
<gene>
    <name evidence="2" type="ORF">BMR1_03g00875</name>
</gene>
<dbReference type="Gene3D" id="1.20.5.110">
    <property type="match status" value="1"/>
</dbReference>
<evidence type="ECO:0000256" key="1">
    <source>
        <dbReference type="SAM" id="Phobius"/>
    </source>
</evidence>
<proteinExistence type="predicted"/>
<reference evidence="2 3" key="1">
    <citation type="journal article" date="2012" name="Nucleic Acids Res.">
        <title>Sequencing of the smallest Apicomplexan genome from the human pathogen Babesia microti.</title>
        <authorList>
            <person name="Cornillot E."/>
            <person name="Hadj-Kaddour K."/>
            <person name="Dassouli A."/>
            <person name="Noel B."/>
            <person name="Ranwez V."/>
            <person name="Vacherie B."/>
            <person name="Augagneur Y."/>
            <person name="Bres V."/>
            <person name="Duclos A."/>
            <person name="Randazzo S."/>
            <person name="Carcy B."/>
            <person name="Debierre-Grockiego F."/>
            <person name="Delbecq S."/>
            <person name="Moubri-Menage K."/>
            <person name="Shams-Eldin H."/>
            <person name="Usmani-Brown S."/>
            <person name="Bringaud F."/>
            <person name="Wincker P."/>
            <person name="Vivares C.P."/>
            <person name="Schwarz R.T."/>
            <person name="Schetters T.P."/>
            <person name="Krause P.J."/>
            <person name="Gorenflot A."/>
            <person name="Berry V."/>
            <person name="Barbe V."/>
            <person name="Ben Mamoun C."/>
        </authorList>
    </citation>
    <scope>NUCLEOTIDE SEQUENCE [LARGE SCALE GENOMIC DNA]</scope>
    <source>
        <strain evidence="2 3">RI</strain>
    </source>
</reference>
<reference evidence="2 3" key="3">
    <citation type="journal article" date="2016" name="Sci. Rep.">
        <title>Genome-wide diversity and gene expression profiling of Babesia microti isolates identify polymorphic genes that mediate host-pathogen interactions.</title>
        <authorList>
            <person name="Silva J.C."/>
            <person name="Cornillot E."/>
            <person name="McCracken C."/>
            <person name="Usmani-Brown S."/>
            <person name="Dwivedi A."/>
            <person name="Ifeonu O.O."/>
            <person name="Crabtree J."/>
            <person name="Gotia H.T."/>
            <person name="Virji A.Z."/>
            <person name="Reynes C."/>
            <person name="Colinge J."/>
            <person name="Kumar V."/>
            <person name="Lawres L."/>
            <person name="Pazzi J.E."/>
            <person name="Pablo J.V."/>
            <person name="Hung C."/>
            <person name="Brancato J."/>
            <person name="Kumari P."/>
            <person name="Orvis J."/>
            <person name="Tretina K."/>
            <person name="Chibucos M."/>
            <person name="Ott S."/>
            <person name="Sadzewicz L."/>
            <person name="Sengamalay N."/>
            <person name="Shetty A.C."/>
            <person name="Su Q."/>
            <person name="Tallon L."/>
            <person name="Fraser C.M."/>
            <person name="Frutos R."/>
            <person name="Molina D.M."/>
            <person name="Krause P.J."/>
            <person name="Ben Mamoun C."/>
        </authorList>
    </citation>
    <scope>NUCLEOTIDE SEQUENCE [LARGE SCALE GENOMIC DNA]</scope>
    <source>
        <strain evidence="2 3">RI</strain>
    </source>
</reference>
<reference evidence="2 3" key="2">
    <citation type="journal article" date="2013" name="PLoS ONE">
        <title>Whole genome mapping and re-organization of the nuclear and mitochondrial genomes of Babesia microti isolates.</title>
        <authorList>
            <person name="Cornillot E."/>
            <person name="Dassouli A."/>
            <person name="Garg A."/>
            <person name="Pachikara N."/>
            <person name="Randazzo S."/>
            <person name="Depoix D."/>
            <person name="Carcy B."/>
            <person name="Delbecq S."/>
            <person name="Frutos R."/>
            <person name="Silva J.C."/>
            <person name="Sutton R."/>
            <person name="Krause P.J."/>
            <person name="Mamoun C.B."/>
        </authorList>
    </citation>
    <scope>NUCLEOTIDE SEQUENCE [LARGE SCALE GENOMIC DNA]</scope>
    <source>
        <strain evidence="2 3">RI</strain>
    </source>
</reference>
<dbReference type="RefSeq" id="XP_021338463.1">
    <property type="nucleotide sequence ID" value="XM_021481877.1"/>
</dbReference>
<evidence type="ECO:0000313" key="2">
    <source>
        <dbReference type="EMBL" id="SJK86287.1"/>
    </source>
</evidence>
<dbReference type="KEGG" id="bmic:BMR1_03g00875"/>
<keyword evidence="1" id="KW-0812">Transmembrane</keyword>
<organism evidence="2 3">
    <name type="scientific">Babesia microti (strain RI)</name>
    <dbReference type="NCBI Taxonomy" id="1133968"/>
    <lineage>
        <taxon>Eukaryota</taxon>
        <taxon>Sar</taxon>
        <taxon>Alveolata</taxon>
        <taxon>Apicomplexa</taxon>
        <taxon>Aconoidasida</taxon>
        <taxon>Piroplasmida</taxon>
        <taxon>Babesiidae</taxon>
        <taxon>Babesia</taxon>
    </lineage>
</organism>
<evidence type="ECO:0008006" key="4">
    <source>
        <dbReference type="Google" id="ProtNLM"/>
    </source>
</evidence>
<dbReference type="SUPFAM" id="SSF58038">
    <property type="entry name" value="SNARE fusion complex"/>
    <property type="match status" value="1"/>
</dbReference>
<dbReference type="EMBL" id="LN871598">
    <property type="protein sequence ID" value="SJK86287.1"/>
    <property type="molecule type" value="Genomic_DNA"/>
</dbReference>
<accession>A0A1R4ABA4</accession>
<name>A0A1R4ABA4_BABMR</name>
<feature type="transmembrane region" description="Helical" evidence="1">
    <location>
        <begin position="93"/>
        <end position="111"/>
    </location>
</feature>
<keyword evidence="1" id="KW-0472">Membrane</keyword>
<protein>
    <recommendedName>
        <fullName evidence="4">t-SNARE coiled-coil homology domain-containing protein</fullName>
    </recommendedName>
</protein>